<keyword evidence="1" id="KW-1133">Transmembrane helix</keyword>
<gene>
    <name evidence="2" type="ORF">RB602_11595</name>
</gene>
<sequence>MNLADRLTRFSRWTLTQPLAKLFALSILFQAALVASLYLRNDTLFYTGVVGSWCLIILFLVRQTTAIGDEMRRLEPGQPQPGYGRIIRLLAPFMIHFGSFAILSTIVGLAYRA</sequence>
<proteinExistence type="predicted"/>
<accession>A0AA97F7F8</accession>
<protein>
    <submittedName>
        <fullName evidence="2">Uncharacterized protein</fullName>
    </submittedName>
</protein>
<dbReference type="KEGG" id="acoa:RB602_11595"/>
<feature type="transmembrane region" description="Helical" evidence="1">
    <location>
        <begin position="20"/>
        <end position="39"/>
    </location>
</feature>
<keyword evidence="3" id="KW-1185">Reference proteome</keyword>
<evidence type="ECO:0000313" key="3">
    <source>
        <dbReference type="Proteomes" id="UP001302429"/>
    </source>
</evidence>
<feature type="transmembrane region" description="Helical" evidence="1">
    <location>
        <begin position="45"/>
        <end position="65"/>
    </location>
</feature>
<dbReference type="RefSeq" id="WP_317080741.1">
    <property type="nucleotide sequence ID" value="NZ_CP136594.1"/>
</dbReference>
<keyword evidence="1" id="KW-0472">Membrane</keyword>
<dbReference type="Proteomes" id="UP001302429">
    <property type="component" value="Chromosome"/>
</dbReference>
<evidence type="ECO:0000313" key="2">
    <source>
        <dbReference type="EMBL" id="WOE74487.1"/>
    </source>
</evidence>
<keyword evidence="1" id="KW-0812">Transmembrane</keyword>
<dbReference type="EMBL" id="CP136594">
    <property type="protein sequence ID" value="WOE74487.1"/>
    <property type="molecule type" value="Genomic_DNA"/>
</dbReference>
<evidence type="ECO:0000256" key="1">
    <source>
        <dbReference type="SAM" id="Phobius"/>
    </source>
</evidence>
<organism evidence="2 3">
    <name type="scientific">Alterisphingorhabdus coralli</name>
    <dbReference type="NCBI Taxonomy" id="3071408"/>
    <lineage>
        <taxon>Bacteria</taxon>
        <taxon>Pseudomonadati</taxon>
        <taxon>Pseudomonadota</taxon>
        <taxon>Alphaproteobacteria</taxon>
        <taxon>Sphingomonadales</taxon>
        <taxon>Sphingomonadaceae</taxon>
        <taxon>Alterisphingorhabdus (ex Yan et al. 2024)</taxon>
    </lineage>
</organism>
<dbReference type="AlphaFoldDB" id="A0AA97F7F8"/>
<reference evidence="2 3" key="1">
    <citation type="submission" date="2023-10" db="EMBL/GenBank/DDBJ databases">
        <title>Complete genome sequence of a Sphingomonadaceae bacterium.</title>
        <authorList>
            <person name="Yan C."/>
        </authorList>
    </citation>
    <scope>NUCLEOTIDE SEQUENCE [LARGE SCALE GENOMIC DNA]</scope>
    <source>
        <strain evidence="2 3">SCSIO 66989</strain>
    </source>
</reference>
<name>A0AA97F7F8_9SPHN</name>
<feature type="transmembrane region" description="Helical" evidence="1">
    <location>
        <begin position="86"/>
        <end position="111"/>
    </location>
</feature>